<dbReference type="PANTHER" id="PTHR44196:SF1">
    <property type="entry name" value="DEHYDROGENASE_REDUCTASE SDR FAMILY MEMBER 7B"/>
    <property type="match status" value="1"/>
</dbReference>
<keyword evidence="2" id="KW-0560">Oxidoreductase</keyword>
<dbReference type="RefSeq" id="WP_341839117.1">
    <property type="nucleotide sequence ID" value="NZ_CP149792.1"/>
</dbReference>
<sequence>MHLSGNTVLITGGTSGIGLALARQFHANNNRVIITGRDAAKLASAEKELPGIHTFQIDHADPASAISLRNYIRDHHPTLNVLINNAGVQFSYAFGRDPASAGNIATETQINFIAPLLLTNALLPLLAAQPLSAIVFVSSALYIAPKRSAPVYCATKAAIHTFAKALRYQLEGSSVKVFEIVPPLVDTAMTADRSSGKMSPDRLARIFIRNLNGDVTEQHIGKSRLLKMLFRISPRLAERMMKNG</sequence>
<dbReference type="SMART" id="SM00822">
    <property type="entry name" value="PKS_KR"/>
    <property type="match status" value="1"/>
</dbReference>
<dbReference type="InterPro" id="IPR002347">
    <property type="entry name" value="SDR_fam"/>
</dbReference>
<dbReference type="InterPro" id="IPR036291">
    <property type="entry name" value="NAD(P)-bd_dom_sf"/>
</dbReference>
<dbReference type="EMBL" id="CP150096">
    <property type="protein sequence ID" value="WZN44329.1"/>
    <property type="molecule type" value="Genomic_DNA"/>
</dbReference>
<evidence type="ECO:0000256" key="3">
    <source>
        <dbReference type="RuleBase" id="RU000363"/>
    </source>
</evidence>
<dbReference type="InterPro" id="IPR057326">
    <property type="entry name" value="KR_dom"/>
</dbReference>
<dbReference type="PRINTS" id="PR00081">
    <property type="entry name" value="GDHRDH"/>
</dbReference>
<dbReference type="Pfam" id="PF00106">
    <property type="entry name" value="adh_short"/>
    <property type="match status" value="1"/>
</dbReference>
<evidence type="ECO:0000256" key="2">
    <source>
        <dbReference type="ARBA" id="ARBA00023002"/>
    </source>
</evidence>
<dbReference type="PANTHER" id="PTHR44196">
    <property type="entry name" value="DEHYDROGENASE/REDUCTASE SDR FAMILY MEMBER 7B"/>
    <property type="match status" value="1"/>
</dbReference>
<evidence type="ECO:0000313" key="5">
    <source>
        <dbReference type="EMBL" id="WZN44329.1"/>
    </source>
</evidence>
<evidence type="ECO:0000259" key="4">
    <source>
        <dbReference type="SMART" id="SM00822"/>
    </source>
</evidence>
<accession>A0ABZ2Z1C9</accession>
<dbReference type="Gene3D" id="3.40.50.720">
    <property type="entry name" value="NAD(P)-binding Rossmann-like Domain"/>
    <property type="match status" value="1"/>
</dbReference>
<gene>
    <name evidence="5" type="ORF">WJU22_15640</name>
</gene>
<evidence type="ECO:0000313" key="6">
    <source>
        <dbReference type="Proteomes" id="UP001449657"/>
    </source>
</evidence>
<reference evidence="5 6" key="1">
    <citation type="submission" date="2024-03" db="EMBL/GenBank/DDBJ databases">
        <title>Chitinophaga caseinilytica sp. nov., a casein hydrolysing bacterium isolated from forest soil.</title>
        <authorList>
            <person name="Lee D.S."/>
            <person name="Han D.M."/>
            <person name="Baek J.H."/>
            <person name="Choi D.G."/>
            <person name="Jeon J.H."/>
            <person name="Jeon C.O."/>
        </authorList>
    </citation>
    <scope>NUCLEOTIDE SEQUENCE [LARGE SCALE GENOMIC DNA]</scope>
    <source>
        <strain evidence="5 6">KACC 19118</strain>
    </source>
</reference>
<dbReference type="Proteomes" id="UP001449657">
    <property type="component" value="Chromosome"/>
</dbReference>
<comment type="similarity">
    <text evidence="1 3">Belongs to the short-chain dehydrogenases/reductases (SDR) family.</text>
</comment>
<keyword evidence="6" id="KW-1185">Reference proteome</keyword>
<evidence type="ECO:0000256" key="1">
    <source>
        <dbReference type="ARBA" id="ARBA00006484"/>
    </source>
</evidence>
<dbReference type="SUPFAM" id="SSF51735">
    <property type="entry name" value="NAD(P)-binding Rossmann-fold domains"/>
    <property type="match status" value="1"/>
</dbReference>
<dbReference type="InterPro" id="IPR020904">
    <property type="entry name" value="Sc_DH/Rdtase_CS"/>
</dbReference>
<proteinExistence type="inferred from homology"/>
<protein>
    <submittedName>
        <fullName evidence="5">SDR family NAD(P)-dependent oxidoreductase</fullName>
    </submittedName>
</protein>
<feature type="domain" description="Ketoreductase" evidence="4">
    <location>
        <begin position="6"/>
        <end position="181"/>
    </location>
</feature>
<dbReference type="PROSITE" id="PS00061">
    <property type="entry name" value="ADH_SHORT"/>
    <property type="match status" value="1"/>
</dbReference>
<organism evidence="5 6">
    <name type="scientific">Chitinophaga caseinilytica</name>
    <dbReference type="NCBI Taxonomy" id="2267521"/>
    <lineage>
        <taxon>Bacteria</taxon>
        <taxon>Pseudomonadati</taxon>
        <taxon>Bacteroidota</taxon>
        <taxon>Chitinophagia</taxon>
        <taxon>Chitinophagales</taxon>
        <taxon>Chitinophagaceae</taxon>
        <taxon>Chitinophaga</taxon>
    </lineage>
</organism>
<name>A0ABZ2Z1C9_9BACT</name>
<dbReference type="PRINTS" id="PR00080">
    <property type="entry name" value="SDRFAMILY"/>
</dbReference>